<dbReference type="Ensembl" id="ENSDCDT00010020489.1">
    <property type="protein sequence ID" value="ENSDCDP00010019378.1"/>
    <property type="gene ID" value="ENSDCDG00010008757.1"/>
</dbReference>
<keyword evidence="7" id="KW-1185">Reference proteome</keyword>
<evidence type="ECO:0000256" key="4">
    <source>
        <dbReference type="SAM" id="MobiDB-lite"/>
    </source>
</evidence>
<dbReference type="AlphaFoldDB" id="A0AAY4BEL9"/>
<evidence type="ECO:0000313" key="6">
    <source>
        <dbReference type="Ensembl" id="ENSDCDP00010019378.1"/>
    </source>
</evidence>
<dbReference type="Proteomes" id="UP000694580">
    <property type="component" value="Chromosome 9"/>
</dbReference>
<organism evidence="6 7">
    <name type="scientific">Denticeps clupeoides</name>
    <name type="common">denticle herring</name>
    <dbReference type="NCBI Taxonomy" id="299321"/>
    <lineage>
        <taxon>Eukaryota</taxon>
        <taxon>Metazoa</taxon>
        <taxon>Chordata</taxon>
        <taxon>Craniata</taxon>
        <taxon>Vertebrata</taxon>
        <taxon>Euteleostomi</taxon>
        <taxon>Actinopterygii</taxon>
        <taxon>Neopterygii</taxon>
        <taxon>Teleostei</taxon>
        <taxon>Clupei</taxon>
        <taxon>Clupeiformes</taxon>
        <taxon>Denticipitoidei</taxon>
        <taxon>Denticipitidae</taxon>
        <taxon>Denticeps</taxon>
    </lineage>
</organism>
<dbReference type="InterPro" id="IPR042377">
    <property type="entry name" value="GSDME"/>
</dbReference>
<dbReference type="PANTHER" id="PTHR15207">
    <property type="entry name" value="NONSYNDROMIC HEARING IMPAIRMENT PROTEIN"/>
    <property type="match status" value="1"/>
</dbReference>
<name>A0AAY4BEL9_9TELE</name>
<feature type="domain" description="Gasdermin pore forming" evidence="5">
    <location>
        <begin position="1"/>
        <end position="270"/>
    </location>
</feature>
<dbReference type="GO" id="GO:0012501">
    <property type="term" value="P:programmed cell death"/>
    <property type="evidence" value="ECO:0007669"/>
    <property type="project" value="InterPro"/>
</dbReference>
<keyword evidence="3" id="KW-0472">Membrane</keyword>
<evidence type="ECO:0000256" key="2">
    <source>
        <dbReference type="ARBA" id="ARBA00009279"/>
    </source>
</evidence>
<accession>A0AAY4BEL9</accession>
<reference evidence="6" key="3">
    <citation type="submission" date="2025-09" db="UniProtKB">
        <authorList>
            <consortium name="Ensembl"/>
        </authorList>
    </citation>
    <scope>IDENTIFICATION</scope>
</reference>
<comment type="similarity">
    <text evidence="2">Belongs to the gasdermin family.</text>
</comment>
<reference evidence="6" key="2">
    <citation type="submission" date="2025-08" db="UniProtKB">
        <authorList>
            <consortium name="Ensembl"/>
        </authorList>
    </citation>
    <scope>IDENTIFICATION</scope>
</reference>
<reference evidence="6 7" key="1">
    <citation type="submission" date="2020-06" db="EMBL/GenBank/DDBJ databases">
        <authorList>
            <consortium name="Wellcome Sanger Institute Data Sharing"/>
        </authorList>
    </citation>
    <scope>NUCLEOTIDE SEQUENCE [LARGE SCALE GENOMIC DNA]</scope>
</reference>
<comment type="subcellular location">
    <subcellularLocation>
        <location evidence="1">Endomembrane system</location>
    </subcellularLocation>
</comment>
<evidence type="ECO:0000256" key="1">
    <source>
        <dbReference type="ARBA" id="ARBA00004308"/>
    </source>
</evidence>
<sequence>MLGKATGHLVRQIDPDGSLIGVSRLADSDRLQPLGVVLKRPGRWPWSRAKYTQTHNSILPLCCMKVFVFVWVTDEYLCVSDCAELITTDFMNYKGTYTEKMGGALHAEMGGARMQAEGRGSSQLQSSFGKLRKEVVNVRMLLDSSEDRLVDLHHPLVQQTGSQLGSVLAVLKQRIITSSPCSIMFSDTPQNSAVLLFCNVCGFVLTTWCVLFCVCSQVSVSESTSVQLDSDVSMEIPPNTVLAYSVIDLLIKENGNYEFCLQPEVQGGFASGRTSRPAGLGGRGAEARDGRRVGGVSGHPGPAPSAAVCCCPWVELPEQHGDIPCAIVTTQGSRTTQQMMMMDDGDDANVPEVQQMLAELFHVENFAF</sequence>
<evidence type="ECO:0000313" key="7">
    <source>
        <dbReference type="Proteomes" id="UP000694580"/>
    </source>
</evidence>
<dbReference type="GO" id="GO:0005737">
    <property type="term" value="C:cytoplasm"/>
    <property type="evidence" value="ECO:0007669"/>
    <property type="project" value="TreeGrafter"/>
</dbReference>
<dbReference type="InterPro" id="IPR040460">
    <property type="entry name" value="Gasdermin_pore"/>
</dbReference>
<dbReference type="GeneTree" id="ENSGT00940000155880"/>
<feature type="region of interest" description="Disordered" evidence="4">
    <location>
        <begin position="272"/>
        <end position="302"/>
    </location>
</feature>
<proteinExistence type="inferred from homology"/>
<evidence type="ECO:0000259" key="5">
    <source>
        <dbReference type="Pfam" id="PF04598"/>
    </source>
</evidence>
<evidence type="ECO:0000256" key="3">
    <source>
        <dbReference type="ARBA" id="ARBA00023136"/>
    </source>
</evidence>
<dbReference type="PANTHER" id="PTHR15207:SF3">
    <property type="entry name" value="DEAFNESS, AUTOSOMAL DOMINANT 5-RELATED"/>
    <property type="match status" value="1"/>
</dbReference>
<protein>
    <recommendedName>
        <fullName evidence="5">Gasdermin pore forming domain-containing protein</fullName>
    </recommendedName>
</protein>
<dbReference type="Pfam" id="PF04598">
    <property type="entry name" value="Gasdermin"/>
    <property type="match status" value="1"/>
</dbReference>
<dbReference type="GO" id="GO:0012505">
    <property type="term" value="C:endomembrane system"/>
    <property type="evidence" value="ECO:0007669"/>
    <property type="project" value="UniProtKB-SubCell"/>
</dbReference>